<sequence>MADHDIKLAQAMSAVALADASYDGGQYAHATAPPLEAEPEISVHVTASKAEAAPIVVADSGGSSPTQV</sequence>
<protein>
    <submittedName>
        <fullName evidence="1">Uncharacterized protein</fullName>
    </submittedName>
</protein>
<dbReference type="AlphaFoldDB" id="K0SE18"/>
<gene>
    <name evidence="1" type="ORF">THAOC_20634</name>
</gene>
<dbReference type="Proteomes" id="UP000266841">
    <property type="component" value="Unassembled WGS sequence"/>
</dbReference>
<comment type="caution">
    <text evidence="1">The sequence shown here is derived from an EMBL/GenBank/DDBJ whole genome shotgun (WGS) entry which is preliminary data.</text>
</comment>
<proteinExistence type="predicted"/>
<keyword evidence="2" id="KW-1185">Reference proteome</keyword>
<evidence type="ECO:0000313" key="2">
    <source>
        <dbReference type="Proteomes" id="UP000266841"/>
    </source>
</evidence>
<name>K0SE18_THAOC</name>
<accession>K0SE18</accession>
<organism evidence="1 2">
    <name type="scientific">Thalassiosira oceanica</name>
    <name type="common">Marine diatom</name>
    <dbReference type="NCBI Taxonomy" id="159749"/>
    <lineage>
        <taxon>Eukaryota</taxon>
        <taxon>Sar</taxon>
        <taxon>Stramenopiles</taxon>
        <taxon>Ochrophyta</taxon>
        <taxon>Bacillariophyta</taxon>
        <taxon>Coscinodiscophyceae</taxon>
        <taxon>Thalassiosirophycidae</taxon>
        <taxon>Thalassiosirales</taxon>
        <taxon>Thalassiosiraceae</taxon>
        <taxon>Thalassiosira</taxon>
    </lineage>
</organism>
<reference evidence="1 2" key="1">
    <citation type="journal article" date="2012" name="Genome Biol.">
        <title>Genome and low-iron response of an oceanic diatom adapted to chronic iron limitation.</title>
        <authorList>
            <person name="Lommer M."/>
            <person name="Specht M."/>
            <person name="Roy A.S."/>
            <person name="Kraemer L."/>
            <person name="Andreson R."/>
            <person name="Gutowska M.A."/>
            <person name="Wolf J."/>
            <person name="Bergner S.V."/>
            <person name="Schilhabel M.B."/>
            <person name="Klostermeier U.C."/>
            <person name="Beiko R.G."/>
            <person name="Rosenstiel P."/>
            <person name="Hippler M."/>
            <person name="Laroche J."/>
        </authorList>
    </citation>
    <scope>NUCLEOTIDE SEQUENCE [LARGE SCALE GENOMIC DNA]</scope>
    <source>
        <strain evidence="1 2">CCMP1005</strain>
    </source>
</reference>
<feature type="non-terminal residue" evidence="1">
    <location>
        <position position="68"/>
    </location>
</feature>
<dbReference type="EMBL" id="AGNL01023440">
    <property type="protein sequence ID" value="EJK59176.1"/>
    <property type="molecule type" value="Genomic_DNA"/>
</dbReference>
<evidence type="ECO:0000313" key="1">
    <source>
        <dbReference type="EMBL" id="EJK59176.1"/>
    </source>
</evidence>